<dbReference type="InterPro" id="IPR013324">
    <property type="entry name" value="RNA_pol_sigma_r3/r4-like"/>
</dbReference>
<dbReference type="InterPro" id="IPR036388">
    <property type="entry name" value="WH-like_DNA-bd_sf"/>
</dbReference>
<name>A0ABW3CWA6_9FLAO</name>
<dbReference type="InterPro" id="IPR000792">
    <property type="entry name" value="Tscrpt_reg_LuxR_C"/>
</dbReference>
<protein>
    <submittedName>
        <fullName evidence="6">RNA polymerase sigma factor</fullName>
    </submittedName>
</protein>
<dbReference type="EMBL" id="JBHTJH010000003">
    <property type="protein sequence ID" value="MFD0860971.1"/>
    <property type="molecule type" value="Genomic_DNA"/>
</dbReference>
<dbReference type="Proteomes" id="UP001596978">
    <property type="component" value="Unassembled WGS sequence"/>
</dbReference>
<feature type="domain" description="HTH luxR-type" evidence="5">
    <location>
        <begin position="128"/>
        <end position="155"/>
    </location>
</feature>
<evidence type="ECO:0000256" key="2">
    <source>
        <dbReference type="ARBA" id="ARBA00023015"/>
    </source>
</evidence>
<reference evidence="7" key="1">
    <citation type="journal article" date="2019" name="Int. J. Syst. Evol. Microbiol.">
        <title>The Global Catalogue of Microorganisms (GCM) 10K type strain sequencing project: providing services to taxonomists for standard genome sequencing and annotation.</title>
        <authorList>
            <consortium name="The Broad Institute Genomics Platform"/>
            <consortium name="The Broad Institute Genome Sequencing Center for Infectious Disease"/>
            <person name="Wu L."/>
            <person name="Ma J."/>
        </authorList>
    </citation>
    <scope>NUCLEOTIDE SEQUENCE [LARGE SCALE GENOMIC DNA]</scope>
    <source>
        <strain evidence="7">CCUG 62952</strain>
    </source>
</reference>
<dbReference type="SUPFAM" id="SSF88659">
    <property type="entry name" value="Sigma3 and sigma4 domains of RNA polymerase sigma factors"/>
    <property type="match status" value="1"/>
</dbReference>
<proteinExistence type="inferred from homology"/>
<dbReference type="Gene3D" id="1.10.10.10">
    <property type="entry name" value="Winged helix-like DNA-binding domain superfamily/Winged helix DNA-binding domain"/>
    <property type="match status" value="1"/>
</dbReference>
<dbReference type="InterPro" id="IPR039425">
    <property type="entry name" value="RNA_pol_sigma-70-like"/>
</dbReference>
<evidence type="ECO:0000313" key="6">
    <source>
        <dbReference type="EMBL" id="MFD0860971.1"/>
    </source>
</evidence>
<dbReference type="PROSITE" id="PS00622">
    <property type="entry name" value="HTH_LUXR_1"/>
    <property type="match status" value="1"/>
</dbReference>
<gene>
    <name evidence="6" type="ORF">ACFQ1M_02025</name>
</gene>
<dbReference type="InterPro" id="IPR013325">
    <property type="entry name" value="RNA_pol_sigma_r2"/>
</dbReference>
<evidence type="ECO:0000256" key="4">
    <source>
        <dbReference type="ARBA" id="ARBA00023163"/>
    </source>
</evidence>
<dbReference type="PRINTS" id="PR00038">
    <property type="entry name" value="HTHLUXR"/>
</dbReference>
<dbReference type="InterPro" id="IPR013249">
    <property type="entry name" value="RNA_pol_sigma70_r4_t2"/>
</dbReference>
<keyword evidence="2" id="KW-0805">Transcription regulation</keyword>
<evidence type="ECO:0000256" key="3">
    <source>
        <dbReference type="ARBA" id="ARBA00023082"/>
    </source>
</evidence>
<evidence type="ECO:0000256" key="1">
    <source>
        <dbReference type="ARBA" id="ARBA00010641"/>
    </source>
</evidence>
<dbReference type="Pfam" id="PF08281">
    <property type="entry name" value="Sigma70_r4_2"/>
    <property type="match status" value="1"/>
</dbReference>
<sequence>MGEKELLFDAIYKEHHAKVFRLCKGYFAADEALAKDATQEVFIKVWEHLKNFRGDASVSTWIYRISVNTCLLFLRKKKNRKENIMTNITDAADKEYDNDQERKLKLLYKSLATLDESSRVIILMVLEGVSYEEIAKVIGITEDTLRVRIHRIKNKLSKKISHERV</sequence>
<accession>A0ABW3CWA6</accession>
<dbReference type="Gene3D" id="1.10.1740.10">
    <property type="match status" value="1"/>
</dbReference>
<dbReference type="PANTHER" id="PTHR43133:SF46">
    <property type="entry name" value="RNA POLYMERASE SIGMA-70 FACTOR ECF SUBFAMILY"/>
    <property type="match status" value="1"/>
</dbReference>
<dbReference type="InterPro" id="IPR014284">
    <property type="entry name" value="RNA_pol_sigma-70_dom"/>
</dbReference>
<comment type="similarity">
    <text evidence="1">Belongs to the sigma-70 factor family. ECF subfamily.</text>
</comment>
<comment type="caution">
    <text evidence="6">The sequence shown here is derived from an EMBL/GenBank/DDBJ whole genome shotgun (WGS) entry which is preliminary data.</text>
</comment>
<keyword evidence="7" id="KW-1185">Reference proteome</keyword>
<dbReference type="Pfam" id="PF04542">
    <property type="entry name" value="Sigma70_r2"/>
    <property type="match status" value="1"/>
</dbReference>
<dbReference type="SUPFAM" id="SSF88946">
    <property type="entry name" value="Sigma2 domain of RNA polymerase sigma factors"/>
    <property type="match status" value="1"/>
</dbReference>
<organism evidence="6 7">
    <name type="scientific">Sungkyunkwania multivorans</name>
    <dbReference type="NCBI Taxonomy" id="1173618"/>
    <lineage>
        <taxon>Bacteria</taxon>
        <taxon>Pseudomonadati</taxon>
        <taxon>Bacteroidota</taxon>
        <taxon>Flavobacteriia</taxon>
        <taxon>Flavobacteriales</taxon>
        <taxon>Flavobacteriaceae</taxon>
        <taxon>Sungkyunkwania</taxon>
    </lineage>
</organism>
<evidence type="ECO:0000259" key="5">
    <source>
        <dbReference type="PROSITE" id="PS00622"/>
    </source>
</evidence>
<keyword evidence="3" id="KW-0731">Sigma factor</keyword>
<dbReference type="PANTHER" id="PTHR43133">
    <property type="entry name" value="RNA POLYMERASE ECF-TYPE SIGMA FACTO"/>
    <property type="match status" value="1"/>
</dbReference>
<evidence type="ECO:0000313" key="7">
    <source>
        <dbReference type="Proteomes" id="UP001596978"/>
    </source>
</evidence>
<dbReference type="RefSeq" id="WP_386403109.1">
    <property type="nucleotide sequence ID" value="NZ_JBHTJH010000003.1"/>
</dbReference>
<dbReference type="NCBIfam" id="TIGR02937">
    <property type="entry name" value="sigma70-ECF"/>
    <property type="match status" value="1"/>
</dbReference>
<keyword evidence="4" id="KW-0804">Transcription</keyword>
<dbReference type="InterPro" id="IPR007627">
    <property type="entry name" value="RNA_pol_sigma70_r2"/>
</dbReference>